<keyword evidence="2" id="KW-1185">Reference proteome</keyword>
<evidence type="ECO:0000313" key="1">
    <source>
        <dbReference type="EMBL" id="KAI7985944.1"/>
    </source>
</evidence>
<dbReference type="EMBL" id="CM045772">
    <property type="protein sequence ID" value="KAI7985944.1"/>
    <property type="molecule type" value="Genomic_DNA"/>
</dbReference>
<accession>A0ACC0FBA2</accession>
<name>A0ACC0FBA2_9ERIC</name>
<evidence type="ECO:0000313" key="2">
    <source>
        <dbReference type="Proteomes" id="UP001060215"/>
    </source>
</evidence>
<reference evidence="1 2" key="1">
    <citation type="journal article" date="2022" name="Plant J.">
        <title>Chromosome-level genome of Camellia lanceoleosa provides a valuable resource for understanding genome evolution and self-incompatibility.</title>
        <authorList>
            <person name="Gong W."/>
            <person name="Xiao S."/>
            <person name="Wang L."/>
            <person name="Liao Z."/>
            <person name="Chang Y."/>
            <person name="Mo W."/>
            <person name="Hu G."/>
            <person name="Li W."/>
            <person name="Zhao G."/>
            <person name="Zhu H."/>
            <person name="Hu X."/>
            <person name="Ji K."/>
            <person name="Xiang X."/>
            <person name="Song Q."/>
            <person name="Yuan D."/>
            <person name="Jin S."/>
            <person name="Zhang L."/>
        </authorList>
    </citation>
    <scope>NUCLEOTIDE SEQUENCE [LARGE SCALE GENOMIC DNA]</scope>
    <source>
        <strain evidence="1">SQ_2022a</strain>
    </source>
</reference>
<comment type="caution">
    <text evidence="1">The sequence shown here is derived from an EMBL/GenBank/DDBJ whole genome shotgun (WGS) entry which is preliminary data.</text>
</comment>
<dbReference type="Proteomes" id="UP001060215">
    <property type="component" value="Chromosome 15"/>
</dbReference>
<sequence>MNLFFPPFLFLSIHLSFLIPSIKSFVKSDRESKVAKLLNKDNKYNASLLDGLSHCSRKMANLGEYLYTPEVENYPLKAKNNGNMHDFGHLQNSAAKWLEDNKGNIVKDFTYPH</sequence>
<proteinExistence type="predicted"/>
<protein>
    <submittedName>
        <fullName evidence="1">Uncharacterized protein</fullName>
    </submittedName>
</protein>
<organism evidence="1 2">
    <name type="scientific">Camellia lanceoleosa</name>
    <dbReference type="NCBI Taxonomy" id="1840588"/>
    <lineage>
        <taxon>Eukaryota</taxon>
        <taxon>Viridiplantae</taxon>
        <taxon>Streptophyta</taxon>
        <taxon>Embryophyta</taxon>
        <taxon>Tracheophyta</taxon>
        <taxon>Spermatophyta</taxon>
        <taxon>Magnoliopsida</taxon>
        <taxon>eudicotyledons</taxon>
        <taxon>Gunneridae</taxon>
        <taxon>Pentapetalae</taxon>
        <taxon>asterids</taxon>
        <taxon>Ericales</taxon>
        <taxon>Theaceae</taxon>
        <taxon>Camellia</taxon>
    </lineage>
</organism>
<gene>
    <name evidence="1" type="ORF">LOK49_LG14G02078</name>
</gene>